<proteinExistence type="predicted"/>
<gene>
    <name evidence="2" type="ordered locus">Cyan7822_5313</name>
</gene>
<keyword evidence="1" id="KW-0175">Coiled coil</keyword>
<dbReference type="Proteomes" id="UP000008206">
    <property type="component" value="Chromosome"/>
</dbReference>
<evidence type="ECO:0000256" key="1">
    <source>
        <dbReference type="SAM" id="Coils"/>
    </source>
</evidence>
<sequence>MKNAQLIILLIYLSLFDIKPSLSLTTFLPITTSKEISTISPPANSPETDNNLTFAEGSIKVIDGQICLNEVLQNELDRQIEEAKQELNRLRETLALDFTEELGFAYFHQGQNRWRLRFTYGGLLLKTSAKISLPTEQIFRLKEVFDHTEWIEVKGIKYKTTGSMRQLGPILHEE</sequence>
<feature type="coiled-coil region" evidence="1">
    <location>
        <begin position="69"/>
        <end position="100"/>
    </location>
</feature>
<accession>E0U738</accession>
<dbReference type="AlphaFoldDB" id="E0U738"/>
<name>E0U738_GLOV7</name>
<reference evidence="3" key="1">
    <citation type="journal article" date="2011" name="MBio">
        <title>Novel metabolic attributes of the genus Cyanothece, comprising a group of unicellular nitrogen-fixing Cyanobacteria.</title>
        <authorList>
            <person name="Bandyopadhyay A."/>
            <person name="Elvitigala T."/>
            <person name="Welsh E."/>
            <person name="Stockel J."/>
            <person name="Liberton M."/>
            <person name="Min H."/>
            <person name="Sherman L.A."/>
            <person name="Pakrasi H.B."/>
        </authorList>
    </citation>
    <scope>NUCLEOTIDE SEQUENCE [LARGE SCALE GENOMIC DNA]</scope>
    <source>
        <strain evidence="3">PCC 7822</strain>
    </source>
</reference>
<dbReference type="RefSeq" id="WP_013325232.1">
    <property type="nucleotide sequence ID" value="NC_014501.1"/>
</dbReference>
<dbReference type="KEGG" id="cyj:Cyan7822_5313"/>
<dbReference type="OrthoDB" id="9884033at2"/>
<dbReference type="HOGENOM" id="CLU_1632621_0_0_3"/>
<dbReference type="eggNOG" id="ENOG5034385">
    <property type="taxonomic scope" value="Bacteria"/>
</dbReference>
<evidence type="ECO:0000313" key="2">
    <source>
        <dbReference type="EMBL" id="ADN17194.1"/>
    </source>
</evidence>
<keyword evidence="3" id="KW-1185">Reference proteome</keyword>
<organism evidence="2 3">
    <name type="scientific">Gloeothece verrucosa (strain PCC 7822)</name>
    <name type="common">Cyanothece sp. (strain PCC 7822)</name>
    <dbReference type="NCBI Taxonomy" id="497965"/>
    <lineage>
        <taxon>Bacteria</taxon>
        <taxon>Bacillati</taxon>
        <taxon>Cyanobacteriota</taxon>
        <taxon>Cyanophyceae</taxon>
        <taxon>Oscillatoriophycideae</taxon>
        <taxon>Chroococcales</taxon>
        <taxon>Aphanothecaceae</taxon>
        <taxon>Gloeothece</taxon>
        <taxon>Gloeothece verrucosa</taxon>
    </lineage>
</organism>
<protein>
    <submittedName>
        <fullName evidence="2">Uncharacterized protein</fullName>
    </submittedName>
</protein>
<evidence type="ECO:0000313" key="3">
    <source>
        <dbReference type="Proteomes" id="UP000008206"/>
    </source>
</evidence>
<dbReference type="EMBL" id="CP002198">
    <property type="protein sequence ID" value="ADN17194.1"/>
    <property type="molecule type" value="Genomic_DNA"/>
</dbReference>